<dbReference type="KEGG" id="suam:BOO69_07930"/>
<evidence type="ECO:0000313" key="1">
    <source>
        <dbReference type="EMBL" id="APE43353.1"/>
    </source>
</evidence>
<proteinExistence type="predicted"/>
<sequence>MKRLLVDQKDITQVRLEDVASPALREGEARLRLESSAVTANNVTYAAVGFDIGYWKFFPTGIDGMGQVPVWGVAEVVESRSDALAEGTRLYGFFPLAEELVIVPQDDGHGVVLDTAAHRDGLPAVYNRYVAVKAGTPEQDHLRALLQPLLATSYLLFDWLMDNDRFGAEQIIVGSASSKTGLGLCKYLAEPQTRDYRIVGLTSEGNRSFVEGLGACDKVLSYDEIDRIAQVPSVYVDMSGNAEVKLKLHSHLAEVLTHSAAVGTSHWDRFRPQKGLPGPKPQFFFAPSQIAKRREEWGPGEIEKRITAAWKRLAAQAGDWMTVRVHDGMEAVPQVYSDLANGRADPRDGHVIRI</sequence>
<accession>A0A1J0WGB2</accession>
<reference evidence="1 2" key="1">
    <citation type="submission" date="2016-11" db="EMBL/GenBank/DDBJ databases">
        <title>Complete genome sequence of Sulfitobacter sp. AM1-D1, a toxic bacteria associated with marine dinoflagellate Alexandrium minutum in East China Sea.</title>
        <authorList>
            <person name="Yang Q."/>
            <person name="Zhang X."/>
            <person name="Tian X."/>
        </authorList>
    </citation>
    <scope>NUCLEOTIDE SEQUENCE [LARGE SCALE GENOMIC DNA]</scope>
    <source>
        <strain evidence="1 2">AM1-D1</strain>
    </source>
</reference>
<gene>
    <name evidence="1" type="ORF">BOO69_07930</name>
</gene>
<evidence type="ECO:0000313" key="2">
    <source>
        <dbReference type="Proteomes" id="UP000181897"/>
    </source>
</evidence>
<dbReference type="RefSeq" id="WP_071971685.1">
    <property type="nucleotide sequence ID" value="NZ_CP018076.1"/>
</dbReference>
<dbReference type="Proteomes" id="UP000181897">
    <property type="component" value="Chromosome"/>
</dbReference>
<keyword evidence="2" id="KW-1185">Reference proteome</keyword>
<dbReference type="AlphaFoldDB" id="A0A1J0WGB2"/>
<dbReference type="InterPro" id="IPR021276">
    <property type="entry name" value="DUF2855"/>
</dbReference>
<organism evidence="1 2">
    <name type="scientific">Sulfitobacter alexandrii</name>
    <dbReference type="NCBI Taxonomy" id="1917485"/>
    <lineage>
        <taxon>Bacteria</taxon>
        <taxon>Pseudomonadati</taxon>
        <taxon>Pseudomonadota</taxon>
        <taxon>Alphaproteobacteria</taxon>
        <taxon>Rhodobacterales</taxon>
        <taxon>Roseobacteraceae</taxon>
        <taxon>Sulfitobacter</taxon>
    </lineage>
</organism>
<name>A0A1J0WGB2_9RHOB</name>
<dbReference type="EMBL" id="CP018076">
    <property type="protein sequence ID" value="APE43353.1"/>
    <property type="molecule type" value="Genomic_DNA"/>
</dbReference>
<dbReference type="Pfam" id="PF11017">
    <property type="entry name" value="DUF2855"/>
    <property type="match status" value="1"/>
</dbReference>
<protein>
    <recommendedName>
        <fullName evidence="3">DUF2855 family protein</fullName>
    </recommendedName>
</protein>
<dbReference type="SUPFAM" id="SSF50129">
    <property type="entry name" value="GroES-like"/>
    <property type="match status" value="1"/>
</dbReference>
<dbReference type="STRING" id="1917485.BOO69_07930"/>
<dbReference type="InterPro" id="IPR011032">
    <property type="entry name" value="GroES-like_sf"/>
</dbReference>
<dbReference type="OrthoDB" id="8953110at2"/>
<evidence type="ECO:0008006" key="3">
    <source>
        <dbReference type="Google" id="ProtNLM"/>
    </source>
</evidence>